<name>A0ABD2JG15_9BILA</name>
<keyword evidence="4 7" id="KW-0833">Ubl conjugation pathway</keyword>
<dbReference type="PRINTS" id="PR00707">
    <property type="entry name" value="UBCTHYDRLASE"/>
</dbReference>
<comment type="caution">
    <text evidence="11">The sequence shown here is derived from an EMBL/GenBank/DDBJ whole genome shotgun (WGS) entry which is preliminary data.</text>
</comment>
<keyword evidence="3 7" id="KW-0645">Protease</keyword>
<dbReference type="Gene3D" id="3.40.532.10">
    <property type="entry name" value="Peptidase C12, ubiquitin carboxyl-terminal hydrolase"/>
    <property type="match status" value="1"/>
</dbReference>
<evidence type="ECO:0000256" key="1">
    <source>
        <dbReference type="ARBA" id="ARBA00000707"/>
    </source>
</evidence>
<dbReference type="InterPro" id="IPR038765">
    <property type="entry name" value="Papain-like_cys_pep_sf"/>
</dbReference>
<feature type="active site" description="Nucleophile" evidence="7">
    <location>
        <position position="410"/>
    </location>
</feature>
<evidence type="ECO:0000256" key="3">
    <source>
        <dbReference type="ARBA" id="ARBA00022670"/>
    </source>
</evidence>
<evidence type="ECO:0000256" key="7">
    <source>
        <dbReference type="PROSITE-ProRule" id="PRU01393"/>
    </source>
</evidence>
<dbReference type="SUPFAM" id="SSF54001">
    <property type="entry name" value="Cysteine proteinases"/>
    <property type="match status" value="1"/>
</dbReference>
<reference evidence="11 12" key="1">
    <citation type="submission" date="2024-10" db="EMBL/GenBank/DDBJ databases">
        <authorList>
            <person name="Kim D."/>
        </authorList>
    </citation>
    <scope>NUCLEOTIDE SEQUENCE [LARGE SCALE GENOMIC DNA]</scope>
    <source>
        <strain evidence="11">BH-2024</strain>
    </source>
</reference>
<keyword evidence="9" id="KW-0175">Coiled coil</keyword>
<feature type="active site" description="Proton donor" evidence="7">
    <location>
        <position position="494"/>
    </location>
</feature>
<sequence>MQSVQSSTTAAVTAASTVPLSIQNEILWIKQDALQVRNAVILLEQEKDSLRKAIRKLKLENGRLKTKVKTLNEKVAKISNEEMDDDEGKVAPESELDYDELNRGDFYLLGGIHDPISLRFEATIRDQNAVEHKSAERYYWYKMAECFGDEEAMKNILNAQNVQQAEEAMKNIKGFDFAEWDKVKLKHWEDGQRLKLEQVRWIENLLVLTKTTYLAIASEDKFFGTGWRKNRDEANKPIFWDGKNEGGKVMMHIRHELKAKHSWTGPHEEEESNTKLREMMRNVWRRIDPSKRAMFGGGRSAGVPSHGGGARGGRGAAQNMFVALESNPKIFNMFLDQFGFEGVEFNELFGFDPELISCVPGPHLALVFCYPYREKAFEYRKGIYGQLVASGKGIVPKWAFFTEQFIANACGYHAMLHAVLNNLGKIEISENGYFAKMIEQFKDQKMKSEETEEIEESTSSQCSSEDFVSRMTDFFSKISLEGSETDVSGKIDHHFIVFIVRDGHLFEFDSLQKFPRDCGPSTNETLLLDAGNICQELMDHLGEISCSAIALCAKEN</sequence>
<evidence type="ECO:0000313" key="11">
    <source>
        <dbReference type="EMBL" id="KAL3089408.1"/>
    </source>
</evidence>
<dbReference type="EMBL" id="JBICBT010000986">
    <property type="protein sequence ID" value="KAL3089408.1"/>
    <property type="molecule type" value="Genomic_DNA"/>
</dbReference>
<evidence type="ECO:0000313" key="12">
    <source>
        <dbReference type="Proteomes" id="UP001620626"/>
    </source>
</evidence>
<evidence type="ECO:0000259" key="10">
    <source>
        <dbReference type="PROSITE" id="PS52048"/>
    </source>
</evidence>
<comment type="catalytic activity">
    <reaction evidence="1 7 8">
        <text>Thiol-dependent hydrolysis of ester, thioester, amide, peptide and isopeptide bonds formed by the C-terminal Gly of ubiquitin (a 76-residue protein attached to proteins as an intracellular targeting signal).</text>
        <dbReference type="EC" id="3.4.19.12"/>
    </reaction>
</comment>
<dbReference type="Gene3D" id="1.10.357.40">
    <property type="entry name" value="YbiA-like"/>
    <property type="match status" value="1"/>
</dbReference>
<dbReference type="InterPro" id="IPR012816">
    <property type="entry name" value="NADAR"/>
</dbReference>
<dbReference type="PANTHER" id="PTHR10589">
    <property type="entry name" value="UBIQUITIN CARBOXYL-TERMINAL HYDROLASE"/>
    <property type="match status" value="1"/>
</dbReference>
<feature type="domain" description="UCH catalytic" evidence="10">
    <location>
        <begin position="320"/>
        <end position="553"/>
    </location>
</feature>
<gene>
    <name evidence="11" type="ORF">niasHT_030275</name>
</gene>
<keyword evidence="6 7" id="KW-0788">Thiol protease</keyword>
<dbReference type="GO" id="GO:0004843">
    <property type="term" value="F:cysteine-type deubiquitinase activity"/>
    <property type="evidence" value="ECO:0007669"/>
    <property type="project" value="UniProtKB-UniRule"/>
</dbReference>
<dbReference type="AlphaFoldDB" id="A0ABD2JG15"/>
<dbReference type="SUPFAM" id="SSF143990">
    <property type="entry name" value="YbiA-like"/>
    <property type="match status" value="1"/>
</dbReference>
<keyword evidence="5 7" id="KW-0378">Hydrolase</keyword>
<accession>A0ABD2JG15</accession>
<dbReference type="InterPro" id="IPR001578">
    <property type="entry name" value="Peptidase_C12_UCH"/>
</dbReference>
<dbReference type="InterPro" id="IPR037238">
    <property type="entry name" value="YbiA-like_sf"/>
</dbReference>
<dbReference type="Pfam" id="PF01088">
    <property type="entry name" value="Peptidase_C12"/>
    <property type="match status" value="1"/>
</dbReference>
<evidence type="ECO:0000256" key="8">
    <source>
        <dbReference type="RuleBase" id="RU361215"/>
    </source>
</evidence>
<feature type="coiled-coil region" evidence="9">
    <location>
        <begin position="40"/>
        <end position="81"/>
    </location>
</feature>
<dbReference type="Pfam" id="PF08719">
    <property type="entry name" value="NADAR"/>
    <property type="match status" value="1"/>
</dbReference>
<dbReference type="PROSITE" id="PS52048">
    <property type="entry name" value="UCH_DOMAIN"/>
    <property type="match status" value="1"/>
</dbReference>
<proteinExistence type="inferred from homology"/>
<evidence type="ECO:0000256" key="5">
    <source>
        <dbReference type="ARBA" id="ARBA00022801"/>
    </source>
</evidence>
<organism evidence="11 12">
    <name type="scientific">Heterodera trifolii</name>
    <dbReference type="NCBI Taxonomy" id="157864"/>
    <lineage>
        <taxon>Eukaryota</taxon>
        <taxon>Metazoa</taxon>
        <taxon>Ecdysozoa</taxon>
        <taxon>Nematoda</taxon>
        <taxon>Chromadorea</taxon>
        <taxon>Rhabditida</taxon>
        <taxon>Tylenchina</taxon>
        <taxon>Tylenchomorpha</taxon>
        <taxon>Tylenchoidea</taxon>
        <taxon>Heteroderidae</taxon>
        <taxon>Heteroderinae</taxon>
        <taxon>Heterodera</taxon>
    </lineage>
</organism>
<feature type="site" description="Important for enzyme activity" evidence="7">
    <location>
        <position position="509"/>
    </location>
</feature>
<dbReference type="InterPro" id="IPR036959">
    <property type="entry name" value="Peptidase_C12_UCH_sf"/>
</dbReference>
<feature type="site" description="Transition state stabilizer" evidence="7">
    <location>
        <position position="404"/>
    </location>
</feature>
<comment type="similarity">
    <text evidence="2 7 8">Belongs to the peptidase C12 family.</text>
</comment>
<evidence type="ECO:0000256" key="9">
    <source>
        <dbReference type="SAM" id="Coils"/>
    </source>
</evidence>
<evidence type="ECO:0000256" key="6">
    <source>
        <dbReference type="ARBA" id="ARBA00022807"/>
    </source>
</evidence>
<dbReference type="GO" id="GO:0006511">
    <property type="term" value="P:ubiquitin-dependent protein catabolic process"/>
    <property type="evidence" value="ECO:0007669"/>
    <property type="project" value="UniProtKB-UniRule"/>
</dbReference>
<protein>
    <recommendedName>
        <fullName evidence="8">Ubiquitin carboxyl-terminal hydrolase</fullName>
        <ecNumber evidence="8">3.4.19.12</ecNumber>
    </recommendedName>
</protein>
<evidence type="ECO:0000256" key="4">
    <source>
        <dbReference type="ARBA" id="ARBA00022786"/>
    </source>
</evidence>
<dbReference type="EC" id="3.4.19.12" evidence="8"/>
<dbReference type="Proteomes" id="UP001620626">
    <property type="component" value="Unassembled WGS sequence"/>
</dbReference>
<evidence type="ECO:0000256" key="2">
    <source>
        <dbReference type="ARBA" id="ARBA00009326"/>
    </source>
</evidence>
<dbReference type="CDD" id="cd15457">
    <property type="entry name" value="NADAR"/>
    <property type="match status" value="1"/>
</dbReference>
<keyword evidence="12" id="KW-1185">Reference proteome</keyword>
<dbReference type="PANTHER" id="PTHR10589:SF17">
    <property type="entry name" value="UBIQUITIN CARBOXYL-TERMINAL HYDROLASE"/>
    <property type="match status" value="1"/>
</dbReference>